<dbReference type="AlphaFoldDB" id="M1NJA6"/>
<evidence type="ECO:0000313" key="1">
    <source>
        <dbReference type="EMBL" id="AGF79639.1"/>
    </source>
</evidence>
<name>M1NJA6_DESSD</name>
<dbReference type="HOGENOM" id="CLU_1913710_0_0_7"/>
<dbReference type="RefSeq" id="WP_015405323.1">
    <property type="nucleotide sequence ID" value="NC_020304.1"/>
</dbReference>
<dbReference type="STRING" id="1167006.UWK_03110"/>
<proteinExistence type="predicted"/>
<dbReference type="Proteomes" id="UP000011721">
    <property type="component" value="Chromosome"/>
</dbReference>
<accession>M1NJA6</accession>
<gene>
    <name evidence="1" type="ordered locus">UWK_03110</name>
</gene>
<dbReference type="KEGG" id="dsf:UWK_03110"/>
<evidence type="ECO:0000313" key="2">
    <source>
        <dbReference type="Proteomes" id="UP000011721"/>
    </source>
</evidence>
<organism evidence="1 2">
    <name type="scientific">Desulfocapsa sulfexigens (strain DSM 10523 / SB164P1)</name>
    <dbReference type="NCBI Taxonomy" id="1167006"/>
    <lineage>
        <taxon>Bacteria</taxon>
        <taxon>Pseudomonadati</taxon>
        <taxon>Thermodesulfobacteriota</taxon>
        <taxon>Desulfobulbia</taxon>
        <taxon>Desulfobulbales</taxon>
        <taxon>Desulfocapsaceae</taxon>
        <taxon>Desulfocapsa</taxon>
    </lineage>
</organism>
<dbReference type="EMBL" id="CP003985">
    <property type="protein sequence ID" value="AGF79639.1"/>
    <property type="molecule type" value="Genomic_DNA"/>
</dbReference>
<protein>
    <submittedName>
        <fullName evidence="1">Uncharacterized protein</fullName>
    </submittedName>
</protein>
<sequence>MKTIDECLRESIGNYKKLTAKMMDLGDRMEILKPCEIQEQCASIRELQEITLKHEKKICQIMNFIGRKVLENPLLGEYQRALDSTIREADVIDCKARLRKIELIGEMSSKEIPQEEDLCGMAVASGSYSLLQ</sequence>
<reference evidence="2" key="1">
    <citation type="journal article" date="2013" name="Stand. Genomic Sci.">
        <title>Complete genome sequence of Desulfocapsa sulfexigens, a marine deltaproteobacterium specialized in disproportionating inorganic sulfur compounds.</title>
        <authorList>
            <person name="Finster K.W."/>
            <person name="Kjeldsen K.U."/>
            <person name="Kube M."/>
            <person name="Reinhardt R."/>
            <person name="Mussmann M."/>
            <person name="Amann R."/>
            <person name="Schreiber L."/>
        </authorList>
    </citation>
    <scope>NUCLEOTIDE SEQUENCE [LARGE SCALE GENOMIC DNA]</scope>
    <source>
        <strain evidence="2">DSM 10523 / SB164P1</strain>
    </source>
</reference>
<keyword evidence="2" id="KW-1185">Reference proteome</keyword>